<dbReference type="PANTHER" id="PTHR16294:SF6">
    <property type="entry name" value="DYNAMIN N-TERMINAL DOMAIN-CONTAINING PROTEIN"/>
    <property type="match status" value="1"/>
</dbReference>
<accession>A0A9D4E8N7</accession>
<gene>
    <name evidence="4" type="ORF">DPMN_177385</name>
</gene>
<keyword evidence="5" id="KW-1185">Reference proteome</keyword>
<feature type="compositionally biased region" description="Low complexity" evidence="3">
    <location>
        <begin position="272"/>
        <end position="282"/>
    </location>
</feature>
<evidence type="ECO:0000313" key="4">
    <source>
        <dbReference type="EMBL" id="KAH3775974.1"/>
    </source>
</evidence>
<comment type="caution">
    <text evidence="4">The sequence shown here is derived from an EMBL/GenBank/DDBJ whole genome shotgun (WGS) entry which is preliminary data.</text>
</comment>
<evidence type="ECO:0000256" key="2">
    <source>
        <dbReference type="SAM" id="Coils"/>
    </source>
</evidence>
<evidence type="ECO:0000313" key="5">
    <source>
        <dbReference type="Proteomes" id="UP000828390"/>
    </source>
</evidence>
<evidence type="ECO:0008006" key="6">
    <source>
        <dbReference type="Google" id="ProtNLM"/>
    </source>
</evidence>
<dbReference type="OrthoDB" id="2445127at2759"/>
<evidence type="ECO:0000256" key="3">
    <source>
        <dbReference type="SAM" id="MobiDB-lite"/>
    </source>
</evidence>
<organism evidence="4 5">
    <name type="scientific">Dreissena polymorpha</name>
    <name type="common">Zebra mussel</name>
    <name type="synonym">Mytilus polymorpha</name>
    <dbReference type="NCBI Taxonomy" id="45954"/>
    <lineage>
        <taxon>Eukaryota</taxon>
        <taxon>Metazoa</taxon>
        <taxon>Spiralia</taxon>
        <taxon>Lophotrochozoa</taxon>
        <taxon>Mollusca</taxon>
        <taxon>Bivalvia</taxon>
        <taxon>Autobranchia</taxon>
        <taxon>Heteroconchia</taxon>
        <taxon>Euheterodonta</taxon>
        <taxon>Imparidentia</taxon>
        <taxon>Neoheterodontei</taxon>
        <taxon>Myida</taxon>
        <taxon>Dreissenoidea</taxon>
        <taxon>Dreissenidae</taxon>
        <taxon>Dreissena</taxon>
    </lineage>
</organism>
<dbReference type="PANTHER" id="PTHR16294">
    <property type="entry name" value="DYSTROBREVIN BINDING PROTEIN 1 DYSBINDIN"/>
    <property type="match status" value="1"/>
</dbReference>
<reference evidence="4" key="1">
    <citation type="journal article" date="2019" name="bioRxiv">
        <title>The Genome of the Zebra Mussel, Dreissena polymorpha: A Resource for Invasive Species Research.</title>
        <authorList>
            <person name="McCartney M.A."/>
            <person name="Auch B."/>
            <person name="Kono T."/>
            <person name="Mallez S."/>
            <person name="Zhang Y."/>
            <person name="Obille A."/>
            <person name="Becker A."/>
            <person name="Abrahante J.E."/>
            <person name="Garbe J."/>
            <person name="Badalamenti J.P."/>
            <person name="Herman A."/>
            <person name="Mangelson H."/>
            <person name="Liachko I."/>
            <person name="Sullivan S."/>
            <person name="Sone E.D."/>
            <person name="Koren S."/>
            <person name="Silverstein K.A.T."/>
            <person name="Beckman K.B."/>
            <person name="Gohl D.M."/>
        </authorList>
    </citation>
    <scope>NUCLEOTIDE SEQUENCE</scope>
    <source>
        <strain evidence="4">Duluth1</strain>
        <tissue evidence="4">Whole animal</tissue>
    </source>
</reference>
<keyword evidence="2" id="KW-0175">Coiled coil</keyword>
<feature type="compositionally biased region" description="Basic and acidic residues" evidence="3">
    <location>
        <begin position="323"/>
        <end position="342"/>
    </location>
</feature>
<dbReference type="InterPro" id="IPR007531">
    <property type="entry name" value="Dysbindin"/>
</dbReference>
<feature type="coiled-coil region" evidence="2">
    <location>
        <begin position="175"/>
        <end position="202"/>
    </location>
</feature>
<dbReference type="EMBL" id="JAIWYP010000009">
    <property type="protein sequence ID" value="KAH3775974.1"/>
    <property type="molecule type" value="Genomic_DNA"/>
</dbReference>
<reference evidence="4" key="2">
    <citation type="submission" date="2020-11" db="EMBL/GenBank/DDBJ databases">
        <authorList>
            <person name="McCartney M.A."/>
            <person name="Auch B."/>
            <person name="Kono T."/>
            <person name="Mallez S."/>
            <person name="Becker A."/>
            <person name="Gohl D.M."/>
            <person name="Silverstein K.A.T."/>
            <person name="Koren S."/>
            <person name="Bechman K.B."/>
            <person name="Herman A."/>
            <person name="Abrahante J.E."/>
            <person name="Garbe J."/>
        </authorList>
    </citation>
    <scope>NUCLEOTIDE SEQUENCE</scope>
    <source>
        <strain evidence="4">Duluth1</strain>
        <tissue evidence="4">Whole animal</tissue>
    </source>
</reference>
<sequence>MSLLKSIRTTLKSAPDDFLRGLDVLTAPSAKPSSGISLQTATLINFDAAQELLTRNECIWKELNEQTEVAGKQAQDADSMISALLAGVDRQKELVVRFHEEVSRLPQILQQLQEITNSLAQVDENCDLVEAALVQLETLCEEQVYQANVDSHHKQLAVYKMKKDHELNTYRVQLARAHTAKAEELQQRKKHLLKERQMAYAEEFAHEVDYYKKHGKTGKASFSQESDEKLDLADVEIEEDKQALDEFLGDTEMENQDGNVAQTSDSDDELTAAKAEQTKQATGLEYTPVIASEGSVKTEESCSDIPAISESNNTTDADAINVEDSKERIHLKSEATESGDKD</sequence>
<name>A0A9D4E8N7_DREPO</name>
<dbReference type="GO" id="GO:0005737">
    <property type="term" value="C:cytoplasm"/>
    <property type="evidence" value="ECO:0007669"/>
    <property type="project" value="InterPro"/>
</dbReference>
<comment type="similarity">
    <text evidence="1">Belongs to the dysbindin family.</text>
</comment>
<feature type="region of interest" description="Disordered" evidence="3">
    <location>
        <begin position="250"/>
        <end position="342"/>
    </location>
</feature>
<dbReference type="AlphaFoldDB" id="A0A9D4E8N7"/>
<dbReference type="Proteomes" id="UP000828390">
    <property type="component" value="Unassembled WGS sequence"/>
</dbReference>
<proteinExistence type="inferred from homology"/>
<protein>
    <recommendedName>
        <fullName evidence="6">Dysbindin</fullName>
    </recommendedName>
</protein>
<evidence type="ECO:0000256" key="1">
    <source>
        <dbReference type="ARBA" id="ARBA00008686"/>
    </source>
</evidence>